<evidence type="ECO:0000256" key="4">
    <source>
        <dbReference type="ARBA" id="ARBA00023172"/>
    </source>
</evidence>
<keyword evidence="6" id="KW-1133">Transmembrane helix</keyword>
<organism evidence="7 8">
    <name type="scientific">Candidatus Spechtbacteria bacterium RIFCSPLOWO2_12_FULL_38_22</name>
    <dbReference type="NCBI Taxonomy" id="1802165"/>
    <lineage>
        <taxon>Bacteria</taxon>
        <taxon>Candidatus Spechtiibacteriota</taxon>
    </lineage>
</organism>
<comment type="function">
    <text evidence="1">Involved in DNA recombination.</text>
</comment>
<evidence type="ECO:0000256" key="2">
    <source>
        <dbReference type="ARBA" id="ARBA00009840"/>
    </source>
</evidence>
<keyword evidence="6" id="KW-0472">Membrane</keyword>
<dbReference type="Proteomes" id="UP000176770">
    <property type="component" value="Unassembled WGS sequence"/>
</dbReference>
<comment type="caution">
    <text evidence="7">The sequence shown here is derived from an EMBL/GenBank/DDBJ whole genome shotgun (WGS) entry which is preliminary data.</text>
</comment>
<accession>A0A1G2HH58</accession>
<dbReference type="PANTHER" id="PTHR30563">
    <property type="entry name" value="DNA RECOMBINATION PROTEIN RMUC"/>
    <property type="match status" value="1"/>
</dbReference>
<keyword evidence="3 5" id="KW-0175">Coiled coil</keyword>
<evidence type="ECO:0000256" key="3">
    <source>
        <dbReference type="ARBA" id="ARBA00023054"/>
    </source>
</evidence>
<dbReference type="GO" id="GO:0006310">
    <property type="term" value="P:DNA recombination"/>
    <property type="evidence" value="ECO:0007669"/>
    <property type="project" value="UniProtKB-KW"/>
</dbReference>
<evidence type="ECO:0000256" key="5">
    <source>
        <dbReference type="SAM" id="Coils"/>
    </source>
</evidence>
<proteinExistence type="inferred from homology"/>
<feature type="transmembrane region" description="Helical" evidence="6">
    <location>
        <begin position="6"/>
        <end position="21"/>
    </location>
</feature>
<reference evidence="7 8" key="1">
    <citation type="journal article" date="2016" name="Nat. Commun.">
        <title>Thousands of microbial genomes shed light on interconnected biogeochemical processes in an aquifer system.</title>
        <authorList>
            <person name="Anantharaman K."/>
            <person name="Brown C.T."/>
            <person name="Hug L.A."/>
            <person name="Sharon I."/>
            <person name="Castelle C.J."/>
            <person name="Probst A.J."/>
            <person name="Thomas B.C."/>
            <person name="Singh A."/>
            <person name="Wilkins M.J."/>
            <person name="Karaoz U."/>
            <person name="Brodie E.L."/>
            <person name="Williams K.H."/>
            <person name="Hubbard S.S."/>
            <person name="Banfield J.F."/>
        </authorList>
    </citation>
    <scope>NUCLEOTIDE SEQUENCE [LARGE SCALE GENOMIC DNA]</scope>
</reference>
<dbReference type="AlphaFoldDB" id="A0A1G2HH58"/>
<dbReference type="InterPro" id="IPR003798">
    <property type="entry name" value="DNA_recombination_RmuC"/>
</dbReference>
<sequence length="348" mass="40176">MEFIYITTTAFLLVGIVYLFWSQNKKSDKKPDAFMMLQNQLNELRNVLDSKLGESAKDMQESVKTQFRESQKLIRDITEQLIEVKKTNEQVFNMTDQLKNLEQVLKNQKQRGSLGEAGLELILSNILPPTAYKMQYQFEDGTMVDAAIFVKDIIIPVDAKFSLDNYMRIINEKDDERRKILEKEFVNDLKKRIDETAKYIKPREGTAPFAFMYIPAEAIYYDLLVNEVGAVAINTRNLIEYAQKDRKVMIISPNTFTAYLQTVLQGLRAAEIEKNTERIIKQIQALTHHVGSYQEYMTKLGNSLSTTVNHYNRSFKELKKIDKDVARITQGESSLEPVAIDGPRMDDE</sequence>
<feature type="coiled-coil region" evidence="5">
    <location>
        <begin position="84"/>
        <end position="111"/>
    </location>
</feature>
<evidence type="ECO:0000256" key="6">
    <source>
        <dbReference type="SAM" id="Phobius"/>
    </source>
</evidence>
<gene>
    <name evidence="7" type="ORF">A3F94_01245</name>
</gene>
<dbReference type="STRING" id="1802165.A3F94_01245"/>
<keyword evidence="6" id="KW-0812">Transmembrane</keyword>
<dbReference type="EMBL" id="MHOK01000016">
    <property type="protein sequence ID" value="OGZ61793.1"/>
    <property type="molecule type" value="Genomic_DNA"/>
</dbReference>
<dbReference type="PANTHER" id="PTHR30563:SF0">
    <property type="entry name" value="DNA RECOMBINATION PROTEIN RMUC"/>
    <property type="match status" value="1"/>
</dbReference>
<evidence type="ECO:0000313" key="8">
    <source>
        <dbReference type="Proteomes" id="UP000176770"/>
    </source>
</evidence>
<evidence type="ECO:0000313" key="7">
    <source>
        <dbReference type="EMBL" id="OGZ61793.1"/>
    </source>
</evidence>
<evidence type="ECO:0000256" key="1">
    <source>
        <dbReference type="ARBA" id="ARBA00003416"/>
    </source>
</evidence>
<keyword evidence="4" id="KW-0233">DNA recombination</keyword>
<evidence type="ECO:0008006" key="9">
    <source>
        <dbReference type="Google" id="ProtNLM"/>
    </source>
</evidence>
<comment type="similarity">
    <text evidence="2">Belongs to the RmuC family.</text>
</comment>
<name>A0A1G2HH58_9BACT</name>
<dbReference type="Pfam" id="PF02646">
    <property type="entry name" value="RmuC"/>
    <property type="match status" value="1"/>
</dbReference>
<protein>
    <recommendedName>
        <fullName evidence="9">DNA recombination protein RmuC</fullName>
    </recommendedName>
</protein>